<reference evidence="6 7" key="1">
    <citation type="submission" date="2017-02" db="EMBL/GenBank/DDBJ databases">
        <title>isolation and characterization of a novel temperate virus Aeropyrum globular virus 1 infecting hyperthermophilic archaeon Aeropyrum.</title>
        <authorList>
            <person name="Yumiya M."/>
            <person name="Yoshida T."/>
            <person name="Sako Y."/>
        </authorList>
    </citation>
    <scope>NUCLEOTIDE SEQUENCE [LARGE SCALE GENOMIC DNA]</scope>
    <source>
        <strain evidence="6 7">YK1-12-2013</strain>
    </source>
</reference>
<dbReference type="AlphaFoldDB" id="A0A401H7B9"/>
<dbReference type="InterPro" id="IPR013563">
    <property type="entry name" value="Oligopep_ABC_C"/>
</dbReference>
<dbReference type="PANTHER" id="PTHR43776:SF7">
    <property type="entry name" value="D,D-DIPEPTIDE TRANSPORT ATP-BINDING PROTEIN DDPF-RELATED"/>
    <property type="match status" value="1"/>
</dbReference>
<evidence type="ECO:0000256" key="1">
    <source>
        <dbReference type="ARBA" id="ARBA00005417"/>
    </source>
</evidence>
<protein>
    <submittedName>
        <fullName evidence="6">Dipeptide ABC transporter, ATP-binding protein DppF</fullName>
    </submittedName>
</protein>
<dbReference type="EMBL" id="BDMD01000001">
    <property type="protein sequence ID" value="GBF08301.1"/>
    <property type="molecule type" value="Genomic_DNA"/>
</dbReference>
<dbReference type="PROSITE" id="PS00211">
    <property type="entry name" value="ABC_TRANSPORTER_1"/>
    <property type="match status" value="1"/>
</dbReference>
<keyword evidence="4 6" id="KW-0067">ATP-binding</keyword>
<dbReference type="CDD" id="cd03257">
    <property type="entry name" value="ABC_NikE_OppD_transporters"/>
    <property type="match status" value="1"/>
</dbReference>
<dbReference type="GO" id="GO:0005524">
    <property type="term" value="F:ATP binding"/>
    <property type="evidence" value="ECO:0007669"/>
    <property type="project" value="UniProtKB-KW"/>
</dbReference>
<proteinExistence type="inferred from homology"/>
<keyword evidence="3" id="KW-0547">Nucleotide-binding</keyword>
<accession>A0A401H7B9</accession>
<dbReference type="FunFam" id="3.40.50.300:FF:000016">
    <property type="entry name" value="Oligopeptide ABC transporter ATP-binding component"/>
    <property type="match status" value="1"/>
</dbReference>
<evidence type="ECO:0000256" key="4">
    <source>
        <dbReference type="ARBA" id="ARBA00022840"/>
    </source>
</evidence>
<organism evidence="6 7">
    <name type="scientific">Aeropyrum pernix</name>
    <dbReference type="NCBI Taxonomy" id="56636"/>
    <lineage>
        <taxon>Archaea</taxon>
        <taxon>Thermoproteota</taxon>
        <taxon>Thermoprotei</taxon>
        <taxon>Desulfurococcales</taxon>
        <taxon>Desulfurococcaceae</taxon>
        <taxon>Aeropyrum</taxon>
    </lineage>
</organism>
<evidence type="ECO:0000259" key="5">
    <source>
        <dbReference type="PROSITE" id="PS50893"/>
    </source>
</evidence>
<dbReference type="GO" id="GO:0055085">
    <property type="term" value="P:transmembrane transport"/>
    <property type="evidence" value="ECO:0007669"/>
    <property type="project" value="UniProtKB-ARBA"/>
</dbReference>
<dbReference type="NCBIfam" id="TIGR01727">
    <property type="entry name" value="oligo_HPY"/>
    <property type="match status" value="1"/>
</dbReference>
<dbReference type="Pfam" id="PF08352">
    <property type="entry name" value="oligo_HPY"/>
    <property type="match status" value="1"/>
</dbReference>
<keyword evidence="2" id="KW-0813">Transport</keyword>
<gene>
    <name evidence="6" type="ORF">apy_00260</name>
</gene>
<evidence type="ECO:0000313" key="7">
    <source>
        <dbReference type="Proteomes" id="UP000291213"/>
    </source>
</evidence>
<dbReference type="InterPro" id="IPR027417">
    <property type="entry name" value="P-loop_NTPase"/>
</dbReference>
<dbReference type="Proteomes" id="UP000291213">
    <property type="component" value="Unassembled WGS sequence"/>
</dbReference>
<dbReference type="PANTHER" id="PTHR43776">
    <property type="entry name" value="TRANSPORT ATP-BINDING PROTEIN"/>
    <property type="match status" value="1"/>
</dbReference>
<dbReference type="OrthoDB" id="18209at2157"/>
<name>A0A401H7B9_AERPX</name>
<dbReference type="RefSeq" id="WP_131159388.1">
    <property type="nucleotide sequence ID" value="NZ_BDMD01000001.1"/>
</dbReference>
<dbReference type="Pfam" id="PF00005">
    <property type="entry name" value="ABC_tran"/>
    <property type="match status" value="1"/>
</dbReference>
<dbReference type="Gene3D" id="3.40.50.300">
    <property type="entry name" value="P-loop containing nucleotide triphosphate hydrolases"/>
    <property type="match status" value="1"/>
</dbReference>
<dbReference type="SMART" id="SM00382">
    <property type="entry name" value="AAA"/>
    <property type="match status" value="1"/>
</dbReference>
<dbReference type="PROSITE" id="PS50893">
    <property type="entry name" value="ABC_TRANSPORTER_2"/>
    <property type="match status" value="1"/>
</dbReference>
<comment type="caution">
    <text evidence="6">The sequence shown here is derived from an EMBL/GenBank/DDBJ whole genome shotgun (WGS) entry which is preliminary data.</text>
</comment>
<dbReference type="GO" id="GO:0016887">
    <property type="term" value="F:ATP hydrolysis activity"/>
    <property type="evidence" value="ECO:0007669"/>
    <property type="project" value="InterPro"/>
</dbReference>
<evidence type="ECO:0000313" key="6">
    <source>
        <dbReference type="EMBL" id="GBF08301.1"/>
    </source>
</evidence>
<dbReference type="InterPro" id="IPR017871">
    <property type="entry name" value="ABC_transporter-like_CS"/>
</dbReference>
<evidence type="ECO:0000256" key="2">
    <source>
        <dbReference type="ARBA" id="ARBA00022448"/>
    </source>
</evidence>
<dbReference type="InterPro" id="IPR003593">
    <property type="entry name" value="AAA+_ATPase"/>
</dbReference>
<evidence type="ECO:0000256" key="3">
    <source>
        <dbReference type="ARBA" id="ARBA00022741"/>
    </source>
</evidence>
<sequence length="341" mass="37670">MNGDGSIVSIRGLKVHYPVYYSLLKRILGRPDAVVRAVDGVDLEIREGEVLAIVGESGCGKTTLGKVIVGIEEPSEGAVYYRGELLTPHRLARDRRLRRKLQMVFQDPYKSLDPLMPVGDQVAEPLVIHGIATGEEARRRAVEMLETVGLTPGREFYWRKPHQLSGGQRQRVAIARTLVLEPEVIVADEPVSMIDVSMRASILDLIMDYHRRTGATIVLITHDIAVARAVADRIAVMYLGKIVEVGEPRSVIENPRHPYTAALVTSTPSISRRRPPRFPISGEVPSAVAIPPGCRFHPRCPLASSLCRSREPALVEEGGRLYACHHPLEPGSLWRQAEQSA</sequence>
<dbReference type="GO" id="GO:0015833">
    <property type="term" value="P:peptide transport"/>
    <property type="evidence" value="ECO:0007669"/>
    <property type="project" value="InterPro"/>
</dbReference>
<feature type="domain" description="ABC transporter" evidence="5">
    <location>
        <begin position="19"/>
        <end position="264"/>
    </location>
</feature>
<dbReference type="InterPro" id="IPR050319">
    <property type="entry name" value="ABC_transp_ATP-bind"/>
</dbReference>
<dbReference type="SUPFAM" id="SSF52540">
    <property type="entry name" value="P-loop containing nucleoside triphosphate hydrolases"/>
    <property type="match status" value="1"/>
</dbReference>
<comment type="similarity">
    <text evidence="1">Belongs to the ABC transporter superfamily.</text>
</comment>
<dbReference type="InterPro" id="IPR003439">
    <property type="entry name" value="ABC_transporter-like_ATP-bd"/>
</dbReference>